<sequence length="285" mass="31626">MFSKDHLEGWNEYLATNSLKFTRVVLESPDSPTPTSRPLRTATLSLDDAKVLGTGNHSKVYLAPLWLPETMSATGAVSVACKLACDAYESTHSAKSHLSNEAAMFSAFPRSLQENWTGLHAAKPDQRPEFMPAVVPKFYGYYKPSTDSSAGPMPVDLARSIKRLSPILLMEHCGTNITQSGSYPLTEAHKKACLSLFVRLHAAGFVQESPFPRNVTVQPGPLSLPPAARRMQTPSFRIIDFGRGQHMDLETETWKILGFEESHSSFDVAAQNEEEYVRSYICNDW</sequence>
<comment type="caution">
    <text evidence="1">The sequence shown here is derived from an EMBL/GenBank/DDBJ whole genome shotgun (WGS) entry which is preliminary data.</text>
</comment>
<dbReference type="EMBL" id="MU277201">
    <property type="protein sequence ID" value="KAI0063840.1"/>
    <property type="molecule type" value="Genomic_DNA"/>
</dbReference>
<reference evidence="1" key="2">
    <citation type="journal article" date="2022" name="New Phytol.">
        <title>Evolutionary transition to the ectomycorrhizal habit in the genomes of a hyperdiverse lineage of mushroom-forming fungi.</title>
        <authorList>
            <person name="Looney B."/>
            <person name="Miyauchi S."/>
            <person name="Morin E."/>
            <person name="Drula E."/>
            <person name="Courty P.E."/>
            <person name="Kohler A."/>
            <person name="Kuo A."/>
            <person name="LaButti K."/>
            <person name="Pangilinan J."/>
            <person name="Lipzen A."/>
            <person name="Riley R."/>
            <person name="Andreopoulos W."/>
            <person name="He G."/>
            <person name="Johnson J."/>
            <person name="Nolan M."/>
            <person name="Tritt A."/>
            <person name="Barry K.W."/>
            <person name="Grigoriev I.V."/>
            <person name="Nagy L.G."/>
            <person name="Hibbett D."/>
            <person name="Henrissat B."/>
            <person name="Matheny P.B."/>
            <person name="Labbe J."/>
            <person name="Martin F.M."/>
        </authorList>
    </citation>
    <scope>NUCLEOTIDE SEQUENCE</scope>
    <source>
        <strain evidence="1">HHB10654</strain>
    </source>
</reference>
<evidence type="ECO:0000313" key="1">
    <source>
        <dbReference type="EMBL" id="KAI0063840.1"/>
    </source>
</evidence>
<proteinExistence type="predicted"/>
<protein>
    <submittedName>
        <fullName evidence="1">Uncharacterized protein</fullName>
    </submittedName>
</protein>
<gene>
    <name evidence="1" type="ORF">BV25DRAFT_1823904</name>
</gene>
<keyword evidence="2" id="KW-1185">Reference proteome</keyword>
<accession>A0ACB8T7B6</accession>
<organism evidence="1 2">
    <name type="scientific">Artomyces pyxidatus</name>
    <dbReference type="NCBI Taxonomy" id="48021"/>
    <lineage>
        <taxon>Eukaryota</taxon>
        <taxon>Fungi</taxon>
        <taxon>Dikarya</taxon>
        <taxon>Basidiomycota</taxon>
        <taxon>Agaricomycotina</taxon>
        <taxon>Agaricomycetes</taxon>
        <taxon>Russulales</taxon>
        <taxon>Auriscalpiaceae</taxon>
        <taxon>Artomyces</taxon>
    </lineage>
</organism>
<evidence type="ECO:0000313" key="2">
    <source>
        <dbReference type="Proteomes" id="UP000814140"/>
    </source>
</evidence>
<name>A0ACB8T7B6_9AGAM</name>
<dbReference type="Proteomes" id="UP000814140">
    <property type="component" value="Unassembled WGS sequence"/>
</dbReference>
<reference evidence="1" key="1">
    <citation type="submission" date="2021-03" db="EMBL/GenBank/DDBJ databases">
        <authorList>
            <consortium name="DOE Joint Genome Institute"/>
            <person name="Ahrendt S."/>
            <person name="Looney B.P."/>
            <person name="Miyauchi S."/>
            <person name="Morin E."/>
            <person name="Drula E."/>
            <person name="Courty P.E."/>
            <person name="Chicoki N."/>
            <person name="Fauchery L."/>
            <person name="Kohler A."/>
            <person name="Kuo A."/>
            <person name="Labutti K."/>
            <person name="Pangilinan J."/>
            <person name="Lipzen A."/>
            <person name="Riley R."/>
            <person name="Andreopoulos W."/>
            <person name="He G."/>
            <person name="Johnson J."/>
            <person name="Barry K.W."/>
            <person name="Grigoriev I.V."/>
            <person name="Nagy L."/>
            <person name="Hibbett D."/>
            <person name="Henrissat B."/>
            <person name="Matheny P.B."/>
            <person name="Labbe J."/>
            <person name="Martin F."/>
        </authorList>
    </citation>
    <scope>NUCLEOTIDE SEQUENCE</scope>
    <source>
        <strain evidence="1">HHB10654</strain>
    </source>
</reference>